<comment type="subunit">
    <text evidence="2">Homodimer.</text>
</comment>
<evidence type="ECO:0000256" key="5">
    <source>
        <dbReference type="ARBA" id="ARBA00022833"/>
    </source>
</evidence>
<dbReference type="EMBL" id="JARYMX010000002">
    <property type="protein sequence ID" value="KAJ9561458.1"/>
    <property type="molecule type" value="Genomic_DNA"/>
</dbReference>
<dbReference type="InterPro" id="IPR003656">
    <property type="entry name" value="Znf_BED"/>
</dbReference>
<dbReference type="InterPro" id="IPR036236">
    <property type="entry name" value="Znf_C2H2_sf"/>
</dbReference>
<dbReference type="SUPFAM" id="SSF57667">
    <property type="entry name" value="beta-beta-alpha zinc fingers"/>
    <property type="match status" value="1"/>
</dbReference>
<feature type="compositionally biased region" description="Polar residues" evidence="11">
    <location>
        <begin position="426"/>
        <end position="438"/>
    </location>
</feature>
<comment type="subcellular location">
    <subcellularLocation>
        <location evidence="1">Nucleus</location>
    </subcellularLocation>
</comment>
<keyword evidence="4 10" id="KW-0863">Zinc-finger</keyword>
<dbReference type="AlphaFoldDB" id="A0AA38U2V2"/>
<keyword evidence="8" id="KW-0804">Transcription</keyword>
<name>A0AA38U2V2_9ASTR</name>
<evidence type="ECO:0000256" key="8">
    <source>
        <dbReference type="ARBA" id="ARBA00023163"/>
    </source>
</evidence>
<feature type="region of interest" description="Disordered" evidence="11">
    <location>
        <begin position="418"/>
        <end position="438"/>
    </location>
</feature>
<dbReference type="Proteomes" id="UP001172457">
    <property type="component" value="Chromosome 2"/>
</dbReference>
<dbReference type="Pfam" id="PF14372">
    <property type="entry name" value="hAT-like_RNase-H"/>
    <property type="match status" value="1"/>
</dbReference>
<evidence type="ECO:0000259" key="12">
    <source>
        <dbReference type="PROSITE" id="PS50808"/>
    </source>
</evidence>
<evidence type="ECO:0000256" key="7">
    <source>
        <dbReference type="ARBA" id="ARBA00023125"/>
    </source>
</evidence>
<dbReference type="InterPro" id="IPR025525">
    <property type="entry name" value="hAT-like_transposase_RNase-H"/>
</dbReference>
<reference evidence="13" key="1">
    <citation type="submission" date="2023-03" db="EMBL/GenBank/DDBJ databases">
        <title>Chromosome-scale reference genome and RAD-based genetic map of yellow starthistle (Centaurea solstitialis) reveal putative structural variation and QTLs associated with invader traits.</title>
        <authorList>
            <person name="Reatini B."/>
            <person name="Cang F.A."/>
            <person name="Jiang Q."/>
            <person name="Mckibben M.T.W."/>
            <person name="Barker M.S."/>
            <person name="Rieseberg L.H."/>
            <person name="Dlugosch K.M."/>
        </authorList>
    </citation>
    <scope>NUCLEOTIDE SEQUENCE</scope>
    <source>
        <strain evidence="13">CAN-66</strain>
        <tissue evidence="13">Leaf</tissue>
    </source>
</reference>
<dbReference type="GO" id="GO:0003677">
    <property type="term" value="F:DNA binding"/>
    <property type="evidence" value="ECO:0007669"/>
    <property type="project" value="UniProtKB-KW"/>
</dbReference>
<feature type="domain" description="BED-type" evidence="12">
    <location>
        <begin position="49"/>
        <end position="109"/>
    </location>
</feature>
<dbReference type="GO" id="GO:0005634">
    <property type="term" value="C:nucleus"/>
    <property type="evidence" value="ECO:0007669"/>
    <property type="project" value="UniProtKB-SubCell"/>
</dbReference>
<sequence>MVTSENENVVASEETDKDHTSSPCFDTNKSVSMPINSNSNTITGPPSKRLKSIVWQHFEPQYEDGVRRYAKCNYCKRKMTARSNDGTSHLKDHFEKCPRRTTRDIRQQILLHEQITKDEKTSLVNKAFDAQTSREDIANMIILHDYPILIVEHWGFRKYSNGLEASFKVPCRRTTKSDIMKVYATKKAFTLSCLEKNKSQIALTSDLWTASYQLKGYMALTGHYIDANWKLQNQIISFLHVPSPHTSEAISQALIECFMDWNIENKMSTLTLDNCSTNDAAIDKLLGTLSPSSLILKGRFFHMRCCAHIINLIVQDGFSVIENSIKKVRDNVSFWKYSPKRAQEFILVARQVGVDCEKELVLDFIHDVMSVAIVLDPRYKLKLINYFFPKIYGLDTKDEFTKILNMCNKLFEEYKRKHDHNKGKGKSSTAHSDGGTSSLNKASWELDLGNMITEDEVFENTELDDYLAEKLLPNEDGFDILMWWKCNGAKFPILQKIARDILAIPISSVASESAFSVCANKITKTRSRLKPETIAALMCTQNTKDGEPGEFDATIAYDEDVDY</sequence>
<evidence type="ECO:0000256" key="9">
    <source>
        <dbReference type="ARBA" id="ARBA00023242"/>
    </source>
</evidence>
<protein>
    <recommendedName>
        <fullName evidence="12">BED-type domain-containing protein</fullName>
    </recommendedName>
</protein>
<evidence type="ECO:0000256" key="2">
    <source>
        <dbReference type="ARBA" id="ARBA00011738"/>
    </source>
</evidence>
<dbReference type="SMART" id="SM00614">
    <property type="entry name" value="ZnF_BED"/>
    <property type="match status" value="1"/>
</dbReference>
<feature type="compositionally biased region" description="Polar residues" evidence="11">
    <location>
        <begin position="21"/>
        <end position="44"/>
    </location>
</feature>
<dbReference type="InterPro" id="IPR052035">
    <property type="entry name" value="ZnF_BED_domain_contain"/>
</dbReference>
<dbReference type="GO" id="GO:0008270">
    <property type="term" value="F:zinc ion binding"/>
    <property type="evidence" value="ECO:0007669"/>
    <property type="project" value="UniProtKB-KW"/>
</dbReference>
<evidence type="ECO:0000256" key="4">
    <source>
        <dbReference type="ARBA" id="ARBA00022771"/>
    </source>
</evidence>
<comment type="caution">
    <text evidence="13">The sequence shown here is derived from an EMBL/GenBank/DDBJ whole genome shotgun (WGS) entry which is preliminary data.</text>
</comment>
<keyword evidence="3" id="KW-0479">Metal-binding</keyword>
<dbReference type="PROSITE" id="PS50808">
    <property type="entry name" value="ZF_BED"/>
    <property type="match status" value="1"/>
</dbReference>
<keyword evidence="7" id="KW-0238">DNA-binding</keyword>
<dbReference type="InterPro" id="IPR008906">
    <property type="entry name" value="HATC_C_dom"/>
</dbReference>
<dbReference type="Pfam" id="PF05699">
    <property type="entry name" value="Dimer_Tnp_hAT"/>
    <property type="match status" value="1"/>
</dbReference>
<dbReference type="GO" id="GO:0046983">
    <property type="term" value="F:protein dimerization activity"/>
    <property type="evidence" value="ECO:0007669"/>
    <property type="project" value="InterPro"/>
</dbReference>
<organism evidence="13 14">
    <name type="scientific">Centaurea solstitialis</name>
    <name type="common">yellow star-thistle</name>
    <dbReference type="NCBI Taxonomy" id="347529"/>
    <lineage>
        <taxon>Eukaryota</taxon>
        <taxon>Viridiplantae</taxon>
        <taxon>Streptophyta</taxon>
        <taxon>Embryophyta</taxon>
        <taxon>Tracheophyta</taxon>
        <taxon>Spermatophyta</taxon>
        <taxon>Magnoliopsida</taxon>
        <taxon>eudicotyledons</taxon>
        <taxon>Gunneridae</taxon>
        <taxon>Pentapetalae</taxon>
        <taxon>asterids</taxon>
        <taxon>campanulids</taxon>
        <taxon>Asterales</taxon>
        <taxon>Asteraceae</taxon>
        <taxon>Carduoideae</taxon>
        <taxon>Cardueae</taxon>
        <taxon>Centaureinae</taxon>
        <taxon>Centaurea</taxon>
    </lineage>
</organism>
<evidence type="ECO:0000256" key="10">
    <source>
        <dbReference type="PROSITE-ProRule" id="PRU00027"/>
    </source>
</evidence>
<keyword evidence="9" id="KW-0539">Nucleus</keyword>
<evidence type="ECO:0000313" key="13">
    <source>
        <dbReference type="EMBL" id="KAJ9561458.1"/>
    </source>
</evidence>
<keyword evidence="6" id="KW-0805">Transcription regulation</keyword>
<dbReference type="PANTHER" id="PTHR46481">
    <property type="entry name" value="ZINC FINGER BED DOMAIN-CONTAINING PROTEIN 4"/>
    <property type="match status" value="1"/>
</dbReference>
<proteinExistence type="predicted"/>
<keyword evidence="5" id="KW-0862">Zinc</keyword>
<evidence type="ECO:0000256" key="6">
    <source>
        <dbReference type="ARBA" id="ARBA00023015"/>
    </source>
</evidence>
<accession>A0AA38U2V2</accession>
<dbReference type="SUPFAM" id="SSF53098">
    <property type="entry name" value="Ribonuclease H-like"/>
    <property type="match status" value="1"/>
</dbReference>
<feature type="region of interest" description="Disordered" evidence="11">
    <location>
        <begin position="1"/>
        <end position="46"/>
    </location>
</feature>
<keyword evidence="14" id="KW-1185">Reference proteome</keyword>
<dbReference type="InterPro" id="IPR012337">
    <property type="entry name" value="RNaseH-like_sf"/>
</dbReference>
<evidence type="ECO:0000256" key="11">
    <source>
        <dbReference type="SAM" id="MobiDB-lite"/>
    </source>
</evidence>
<dbReference type="PANTHER" id="PTHR46481:SF11">
    <property type="entry name" value="ZINC FINGER BED DOMAIN-CONTAINING PROTEIN RICESLEEPER 2-LIKE"/>
    <property type="match status" value="1"/>
</dbReference>
<gene>
    <name evidence="13" type="ORF">OSB04_006618</name>
</gene>
<evidence type="ECO:0000256" key="3">
    <source>
        <dbReference type="ARBA" id="ARBA00022723"/>
    </source>
</evidence>
<evidence type="ECO:0000313" key="14">
    <source>
        <dbReference type="Proteomes" id="UP001172457"/>
    </source>
</evidence>
<evidence type="ECO:0000256" key="1">
    <source>
        <dbReference type="ARBA" id="ARBA00004123"/>
    </source>
</evidence>